<dbReference type="EMBL" id="CP129683">
    <property type="protein sequence ID" value="XDS51345.1"/>
    <property type="molecule type" value="Genomic_DNA"/>
</dbReference>
<proteinExistence type="predicted"/>
<accession>A0AB39URY6</accession>
<name>A0AB39URY6_9BIFI</name>
<protein>
    <submittedName>
        <fullName evidence="3">Uncharacterized protein</fullName>
    </submittedName>
</protein>
<evidence type="ECO:0000313" key="3">
    <source>
        <dbReference type="EMBL" id="XDS51345.1"/>
    </source>
</evidence>
<dbReference type="KEGG" id="bfk:QN062_04020"/>
<dbReference type="RefSeq" id="WP_369342309.1">
    <property type="nucleotide sequence ID" value="NZ_CP129675.1"/>
</dbReference>
<gene>
    <name evidence="3" type="ORF">QN062_04020</name>
    <name evidence="2" type="ORF">QN216_08035</name>
    <name evidence="1" type="ORF">QN217_02430</name>
</gene>
<evidence type="ECO:0000313" key="2">
    <source>
        <dbReference type="EMBL" id="XDS48276.1"/>
    </source>
</evidence>
<dbReference type="EMBL" id="CP129682">
    <property type="protein sequence ID" value="XDS48276.1"/>
    <property type="molecule type" value="Genomic_DNA"/>
</dbReference>
<organism evidence="3">
    <name type="scientific">Bifidobacterium fermentum</name>
    <dbReference type="NCBI Taxonomy" id="3059035"/>
    <lineage>
        <taxon>Bacteria</taxon>
        <taxon>Bacillati</taxon>
        <taxon>Actinomycetota</taxon>
        <taxon>Actinomycetes</taxon>
        <taxon>Bifidobacteriales</taxon>
        <taxon>Bifidobacteriaceae</taxon>
        <taxon>Bifidobacterium</taxon>
    </lineage>
</organism>
<sequence>MTNVVKLNFAAFTAFRQDGKTQAAIVSEAEKLAGRANAMHVTAGAEYDATPARASTKGSTSLVSTGNTKARVDQAAHNTLLKALGGG</sequence>
<reference evidence="3" key="1">
    <citation type="submission" date="2023-07" db="EMBL/GenBank/DDBJ databases">
        <title>Bifidobacterium aquikefiriaerophilum sp. nov. and Bifidobacterium eccum sp. nov., isolated from water kefir.</title>
        <authorList>
            <person name="Breselge S."/>
            <person name="Bellassi P."/>
            <person name="Barcenilla C."/>
            <person name="Alvarez-Ordonez A."/>
            <person name="Morelli L."/>
            <person name="Cotter P.D."/>
        </authorList>
    </citation>
    <scope>NUCLEOTIDE SEQUENCE</scope>
    <source>
        <strain evidence="3">WK012_4_13</strain>
        <strain evidence="2">WK013_4_14</strain>
        <strain evidence="1">WK048_4_13</strain>
    </source>
</reference>
<dbReference type="AlphaFoldDB" id="A0AB39URY6"/>
<evidence type="ECO:0000313" key="1">
    <source>
        <dbReference type="EMBL" id="XDS47019.1"/>
    </source>
</evidence>
<dbReference type="EMBL" id="CP129675">
    <property type="protein sequence ID" value="XDS47019.1"/>
    <property type="molecule type" value="Genomic_DNA"/>
</dbReference>